<proteinExistence type="predicted"/>
<evidence type="ECO:0000313" key="2">
    <source>
        <dbReference type="Proteomes" id="UP000823935"/>
    </source>
</evidence>
<evidence type="ECO:0000313" key="1">
    <source>
        <dbReference type="EMBL" id="HIS32357.1"/>
    </source>
</evidence>
<reference evidence="1" key="2">
    <citation type="journal article" date="2021" name="PeerJ">
        <title>Extensive microbial diversity within the chicken gut microbiome revealed by metagenomics and culture.</title>
        <authorList>
            <person name="Gilroy R."/>
            <person name="Ravi A."/>
            <person name="Getino M."/>
            <person name="Pursley I."/>
            <person name="Horton D.L."/>
            <person name="Alikhan N.F."/>
            <person name="Baker D."/>
            <person name="Gharbi K."/>
            <person name="Hall N."/>
            <person name="Watson M."/>
            <person name="Adriaenssens E.M."/>
            <person name="Foster-Nyarko E."/>
            <person name="Jarju S."/>
            <person name="Secka A."/>
            <person name="Antonio M."/>
            <person name="Oren A."/>
            <person name="Chaudhuri R.R."/>
            <person name="La Ragione R."/>
            <person name="Hildebrand F."/>
            <person name="Pallen M.J."/>
        </authorList>
    </citation>
    <scope>NUCLEOTIDE SEQUENCE</scope>
    <source>
        <strain evidence="1">CHK190-19873</strain>
    </source>
</reference>
<dbReference type="EMBL" id="DVIQ01000076">
    <property type="protein sequence ID" value="HIS32357.1"/>
    <property type="molecule type" value="Genomic_DNA"/>
</dbReference>
<dbReference type="AlphaFoldDB" id="A0A9D1JKS0"/>
<feature type="non-terminal residue" evidence="1">
    <location>
        <position position="1"/>
    </location>
</feature>
<protein>
    <submittedName>
        <fullName evidence="1">Flavodoxin family protein</fullName>
    </submittedName>
</protein>
<accession>A0A9D1JKS0</accession>
<reference evidence="1" key="1">
    <citation type="submission" date="2020-10" db="EMBL/GenBank/DDBJ databases">
        <authorList>
            <person name="Gilroy R."/>
        </authorList>
    </citation>
    <scope>NUCLEOTIDE SEQUENCE</scope>
    <source>
        <strain evidence="1">CHK190-19873</strain>
    </source>
</reference>
<comment type="caution">
    <text evidence="1">The sequence shown here is derived from an EMBL/GenBank/DDBJ whole genome shotgun (WGS) entry which is preliminary data.</text>
</comment>
<gene>
    <name evidence="1" type="ORF">IAB44_12555</name>
</gene>
<name>A0A9D1JKS0_9FIRM</name>
<dbReference type="Proteomes" id="UP000823935">
    <property type="component" value="Unassembled WGS sequence"/>
</dbReference>
<sequence>ESHYKTLVRYLNLTDMGMVLGYGCGTPSMTQHSEFPEQAYHLGNRLK</sequence>
<organism evidence="1 2">
    <name type="scientific">Candidatus Limivivens intestinipullorum</name>
    <dbReference type="NCBI Taxonomy" id="2840858"/>
    <lineage>
        <taxon>Bacteria</taxon>
        <taxon>Bacillati</taxon>
        <taxon>Bacillota</taxon>
        <taxon>Clostridia</taxon>
        <taxon>Lachnospirales</taxon>
        <taxon>Lachnospiraceae</taxon>
        <taxon>Lachnospiraceae incertae sedis</taxon>
        <taxon>Candidatus Limivivens</taxon>
    </lineage>
</organism>